<evidence type="ECO:0000256" key="4">
    <source>
        <dbReference type="ARBA" id="ARBA00022989"/>
    </source>
</evidence>
<dbReference type="Pfam" id="PF04347">
    <property type="entry name" value="FliO"/>
    <property type="match status" value="1"/>
</dbReference>
<evidence type="ECO:0000256" key="5">
    <source>
        <dbReference type="ARBA" id="ARBA00023136"/>
    </source>
</evidence>
<protein>
    <recommendedName>
        <fullName evidence="10">Flagellar protein</fullName>
    </recommendedName>
</protein>
<evidence type="ECO:0000313" key="8">
    <source>
        <dbReference type="EMBL" id="PAF27160.1"/>
    </source>
</evidence>
<evidence type="ECO:0008006" key="10">
    <source>
        <dbReference type="Google" id="ProtNLM"/>
    </source>
</evidence>
<dbReference type="EMBL" id="NPBS01000022">
    <property type="protein sequence ID" value="PAF27160.1"/>
    <property type="molecule type" value="Genomic_DNA"/>
</dbReference>
<dbReference type="GO" id="GO:0044781">
    <property type="term" value="P:bacterial-type flagellum organization"/>
    <property type="evidence" value="ECO:0007669"/>
    <property type="project" value="InterPro"/>
</dbReference>
<keyword evidence="3 6" id="KW-0812">Transmembrane</keyword>
<dbReference type="Proteomes" id="UP000216133">
    <property type="component" value="Unassembled WGS sequence"/>
</dbReference>
<evidence type="ECO:0000256" key="3">
    <source>
        <dbReference type="ARBA" id="ARBA00022692"/>
    </source>
</evidence>
<dbReference type="InterPro" id="IPR022781">
    <property type="entry name" value="Flagellar_biosynth_FliO"/>
</dbReference>
<name>A0A268S3T1_SHOCL</name>
<accession>A0A268S3T1</accession>
<evidence type="ECO:0000256" key="1">
    <source>
        <dbReference type="ARBA" id="ARBA00004236"/>
    </source>
</evidence>
<evidence type="ECO:0000313" key="9">
    <source>
        <dbReference type="Proteomes" id="UP000216133"/>
    </source>
</evidence>
<dbReference type="AlphaFoldDB" id="A0A268S3T1"/>
<organism evidence="8 9">
    <name type="scientific">Shouchella clausii</name>
    <name type="common">Alkalihalobacillus clausii</name>
    <dbReference type="NCBI Taxonomy" id="79880"/>
    <lineage>
        <taxon>Bacteria</taxon>
        <taxon>Bacillati</taxon>
        <taxon>Bacillota</taxon>
        <taxon>Bacilli</taxon>
        <taxon>Bacillales</taxon>
        <taxon>Bacillaceae</taxon>
        <taxon>Shouchella</taxon>
    </lineage>
</organism>
<gene>
    <name evidence="8" type="ORF">CHH61_04915</name>
</gene>
<keyword evidence="4 6" id="KW-1133">Transmembrane helix</keyword>
<evidence type="ECO:0000256" key="6">
    <source>
        <dbReference type="SAM" id="Phobius"/>
    </source>
</evidence>
<dbReference type="GO" id="GO:0016020">
    <property type="term" value="C:membrane"/>
    <property type="evidence" value="ECO:0007669"/>
    <property type="project" value="InterPro"/>
</dbReference>
<proteinExistence type="predicted"/>
<reference evidence="8 9" key="1">
    <citation type="submission" date="2017-07" db="EMBL/GenBank/DDBJ databases">
        <title>Isolation and whole genome analysis of endospore-forming bacteria from heroin.</title>
        <authorList>
            <person name="Kalinowski J."/>
            <person name="Ahrens B."/>
            <person name="Al-Dilaimi A."/>
            <person name="Winkler A."/>
            <person name="Wibberg D."/>
            <person name="Schleenbecker U."/>
            <person name="Ruckert C."/>
            <person name="Wolfel R."/>
            <person name="Grass G."/>
        </authorList>
    </citation>
    <scope>NUCLEOTIDE SEQUENCE [LARGE SCALE GENOMIC DNA]</scope>
    <source>
        <strain evidence="8 9">7523-2</strain>
    </source>
</reference>
<dbReference type="RefSeq" id="WP_095255751.1">
    <property type="nucleotide sequence ID" value="NZ_JARRUH010000033.1"/>
</dbReference>
<comment type="caution">
    <text evidence="8">The sequence shown here is derived from an EMBL/GenBank/DDBJ whole genome shotgun (WGS) entry which is preliminary data.</text>
</comment>
<keyword evidence="5 6" id="KW-0472">Membrane</keyword>
<sequence>MRFLKRLVNVSSIIALALLLVGLAGFSPAEAKDCSVNEVLENGECDEELANEEVKEAEAEAEALMEPPWLSFVKMIAALIVVIALLYGLLRFVNKRAKTFQETKALHLVSGVSLGQNKSVQLVKVGETLLVVGVGDQVQLLKEITDPDEITAILAKQQAGDEEPFLGHALGSMKAAFSKKAGTAPPTFQHILRDKLAASKQELQDTRQAFIEKRKDR</sequence>
<feature type="chain" id="PRO_5013397682" description="Flagellar protein" evidence="7">
    <location>
        <begin position="32"/>
        <end position="217"/>
    </location>
</feature>
<keyword evidence="2" id="KW-1003">Cell membrane</keyword>
<keyword evidence="7" id="KW-0732">Signal</keyword>
<comment type="subcellular location">
    <subcellularLocation>
        <location evidence="1">Cell membrane</location>
    </subcellularLocation>
</comment>
<evidence type="ECO:0000256" key="2">
    <source>
        <dbReference type="ARBA" id="ARBA00022475"/>
    </source>
</evidence>
<feature type="signal peptide" evidence="7">
    <location>
        <begin position="1"/>
        <end position="31"/>
    </location>
</feature>
<evidence type="ECO:0000256" key="7">
    <source>
        <dbReference type="SAM" id="SignalP"/>
    </source>
</evidence>
<feature type="transmembrane region" description="Helical" evidence="6">
    <location>
        <begin position="69"/>
        <end position="90"/>
    </location>
</feature>